<dbReference type="RefSeq" id="YP_009611959.1">
    <property type="nucleotide sequence ID" value="NC_042013.1"/>
</dbReference>
<organism evidence="1 2">
    <name type="scientific">Agrobacterium phage Atu_ph07</name>
    <dbReference type="NCBI Taxonomy" id="2024264"/>
    <lineage>
        <taxon>Viruses</taxon>
        <taxon>Duplodnaviria</taxon>
        <taxon>Heunggongvirae</taxon>
        <taxon>Uroviricota</taxon>
        <taxon>Caudoviricetes</taxon>
        <taxon>Polybotosvirus</taxon>
        <taxon>Polybotosvirus Atuph07</taxon>
    </lineage>
</organism>
<reference evidence="1 2" key="1">
    <citation type="submission" date="2017-06" db="EMBL/GenBank/DDBJ databases">
        <authorList>
            <person name="Kim H.J."/>
            <person name="Triplett B.A."/>
        </authorList>
    </citation>
    <scope>NUCLEOTIDE SEQUENCE [LARGE SCALE GENOMIC DNA]</scope>
</reference>
<name>A0A2L0UZV2_9CAUD</name>
<dbReference type="Proteomes" id="UP000223025">
    <property type="component" value="Segment"/>
</dbReference>
<accession>A0A2L0UZV2</accession>
<sequence>MKLLYILPLLFLAACTKTTTNVVPVPAIKTPIIAPQTNPVKTRPVQWQVLTSKEVIEKAAELQANPDPNYTIFVLTPTGYANLSHNLNETRRFIKEQKRVIVFYQEVTK</sequence>
<proteinExistence type="predicted"/>
<keyword evidence="2" id="KW-1185">Reference proteome</keyword>
<dbReference type="PROSITE" id="PS51257">
    <property type="entry name" value="PROKAR_LIPOPROTEIN"/>
    <property type="match status" value="1"/>
</dbReference>
<dbReference type="GeneID" id="40088297"/>
<protein>
    <submittedName>
        <fullName evidence="1">Uncharacterized protein</fullName>
    </submittedName>
</protein>
<dbReference type="EMBL" id="MF403008">
    <property type="protein sequence ID" value="AUZ95063.1"/>
    <property type="molecule type" value="Genomic_DNA"/>
</dbReference>
<evidence type="ECO:0000313" key="1">
    <source>
        <dbReference type="EMBL" id="AUZ95063.1"/>
    </source>
</evidence>
<evidence type="ECO:0000313" key="2">
    <source>
        <dbReference type="Proteomes" id="UP000223025"/>
    </source>
</evidence>
<dbReference type="KEGG" id="vg:40088297"/>